<dbReference type="InterPro" id="IPR044866">
    <property type="entry name" value="HNF_P1"/>
</dbReference>
<evidence type="ECO:0000256" key="3">
    <source>
        <dbReference type="ARBA" id="ARBA00023125"/>
    </source>
</evidence>
<evidence type="ECO:0000259" key="9">
    <source>
        <dbReference type="PROSITE" id="PS50071"/>
    </source>
</evidence>
<feature type="domain" description="POU-specific atypical" evidence="10">
    <location>
        <begin position="165"/>
        <end position="261"/>
    </location>
</feature>
<organism evidence="12">
    <name type="scientific">Trichuris suis</name>
    <name type="common">pig whipworm</name>
    <dbReference type="NCBI Taxonomy" id="68888"/>
    <lineage>
        <taxon>Eukaryota</taxon>
        <taxon>Metazoa</taxon>
        <taxon>Ecdysozoa</taxon>
        <taxon>Nematoda</taxon>
        <taxon>Enoplea</taxon>
        <taxon>Dorylaimia</taxon>
        <taxon>Trichinellida</taxon>
        <taxon>Trichuridae</taxon>
        <taxon>Trichuris</taxon>
    </lineage>
</organism>
<dbReference type="GO" id="GO:0003691">
    <property type="term" value="F:double-stranded telomeric DNA binding"/>
    <property type="evidence" value="ECO:0007669"/>
    <property type="project" value="InterPro"/>
</dbReference>
<dbReference type="PANTHER" id="PTHR14618">
    <property type="entry name" value="HOMEODOX-CONTAINING PROTEIN 1 HMBOX1"/>
    <property type="match status" value="1"/>
</dbReference>
<evidence type="ECO:0000259" key="11">
    <source>
        <dbReference type="PROSITE" id="PS51937"/>
    </source>
</evidence>
<feature type="domain" description="Homeobox" evidence="9">
    <location>
        <begin position="274"/>
        <end position="350"/>
    </location>
</feature>
<gene>
    <name evidence="12" type="ORF">M514_00239</name>
</gene>
<dbReference type="PROSITE" id="PS51937">
    <property type="entry name" value="HNF_P1"/>
    <property type="match status" value="1"/>
</dbReference>
<reference evidence="12" key="1">
    <citation type="journal article" date="2014" name="Nat. Genet.">
        <title>Genome and transcriptome of the porcine whipworm Trichuris suis.</title>
        <authorList>
            <person name="Jex A.R."/>
            <person name="Nejsum P."/>
            <person name="Schwarz E.M."/>
            <person name="Hu L."/>
            <person name="Young N.D."/>
            <person name="Hall R.S."/>
            <person name="Korhonen P.K."/>
            <person name="Liao S."/>
            <person name="Thamsborg S."/>
            <person name="Xia J."/>
            <person name="Xu P."/>
            <person name="Wang S."/>
            <person name="Scheerlinck J.P."/>
            <person name="Hofmann A."/>
            <person name="Sternberg P.W."/>
            <person name="Wang J."/>
            <person name="Gasser R.B."/>
        </authorList>
    </citation>
    <scope>NUCLEOTIDE SEQUENCE [LARGE SCALE GENOMIC DNA]</scope>
    <source>
        <strain evidence="12">DCEP-RM93F</strain>
    </source>
</reference>
<protein>
    <submittedName>
        <fullName evidence="12">Uncharacterized protein</fullName>
    </submittedName>
</protein>
<keyword evidence="4 7" id="KW-0371">Homeobox</keyword>
<dbReference type="GO" id="GO:0005634">
    <property type="term" value="C:nucleus"/>
    <property type="evidence" value="ECO:0007669"/>
    <property type="project" value="UniProtKB-SubCell"/>
</dbReference>
<evidence type="ECO:0000256" key="4">
    <source>
        <dbReference type="ARBA" id="ARBA00023155"/>
    </source>
</evidence>
<name>A0A085NEE2_9BILA</name>
<keyword evidence="3 7" id="KW-0238">DNA-binding</keyword>
<evidence type="ECO:0000256" key="5">
    <source>
        <dbReference type="ARBA" id="ARBA00023163"/>
    </source>
</evidence>
<dbReference type="InterPro" id="IPR001356">
    <property type="entry name" value="HD"/>
</dbReference>
<feature type="domain" description="HNF-p1" evidence="11">
    <location>
        <begin position="23"/>
        <end position="54"/>
    </location>
</feature>
<evidence type="ECO:0000256" key="1">
    <source>
        <dbReference type="ARBA" id="ARBA00004123"/>
    </source>
</evidence>
<dbReference type="InterPro" id="IPR010982">
    <property type="entry name" value="Lambda_DNA-bd_dom_sf"/>
</dbReference>
<dbReference type="Proteomes" id="UP000030758">
    <property type="component" value="Unassembled WGS sequence"/>
</dbReference>
<comment type="subcellular location">
    <subcellularLocation>
        <location evidence="1 7 8">Nucleus</location>
    </subcellularLocation>
</comment>
<evidence type="ECO:0000256" key="2">
    <source>
        <dbReference type="ARBA" id="ARBA00023015"/>
    </source>
</evidence>
<dbReference type="SUPFAM" id="SSF46689">
    <property type="entry name" value="Homeodomain-like"/>
    <property type="match status" value="1"/>
</dbReference>
<sequence length="539" mass="61165">MRLEKVLSRWRATNRVVSLGWMTTSLYTVEQVELVRRLRQTGISLTAVAEIYNAFDRLDDELHIEFPLPRSNFQHPFDYLVPRNGKEVDAFPVVIQQTSNRTNSSTSASSVESVVPTDRNGSVWQMPYVQSAVLDRLKMKNGNGRNVVSGDGRAVAVDLSIRQDRRQSYPFQLHTAEQQEELEQLKKKDEEEIIKEIREFVSRNQLRQQSIAYMTGISQPYVSKFLNGVAKELSERVRNLMFTWYIVFKNNPEILNDFPTSSYIKSRTMQTKERLQRRERFSFKQQHINVLEHYFKAEPYPNVYMRKEIATACNHELQRYQDGALSAKDLVSEHIVANWFSNRRKEKKRKGGTSHLISSSAIDTHVLNGCLPRSAAYRSIPTKARRSSGGLDMSEQRTFHGSVASFSSECGQEQQAYPTVVEPIASLPGVTDCLTEVIEPKLDLAAASDHIENDSKLFSVSNNSSGDSESHRVPLMKIELSDESVVDSNMTELDEELAAVSSSVMALVDPYGQSDLNNTNFTKEEVESLVADVHSPCSF</sequence>
<dbReference type="PANTHER" id="PTHR14618:SF0">
    <property type="entry name" value="HOMEOBOX-CONTAINING PROTEIN 1"/>
    <property type="match status" value="1"/>
</dbReference>
<dbReference type="EMBL" id="KL367510">
    <property type="protein sequence ID" value="KFD67838.1"/>
    <property type="molecule type" value="Genomic_DNA"/>
</dbReference>
<evidence type="ECO:0000256" key="8">
    <source>
        <dbReference type="RuleBase" id="RU000682"/>
    </source>
</evidence>
<keyword evidence="6 7" id="KW-0539">Nucleus</keyword>
<dbReference type="Pfam" id="PF04814">
    <property type="entry name" value="HNF-1_N"/>
    <property type="match status" value="1"/>
</dbReference>
<accession>A0A085NEE2</accession>
<evidence type="ECO:0000256" key="6">
    <source>
        <dbReference type="ARBA" id="ARBA00023242"/>
    </source>
</evidence>
<dbReference type="InterPro" id="IPR044869">
    <property type="entry name" value="HNF-1_POU"/>
</dbReference>
<dbReference type="AlphaFoldDB" id="A0A085NEE2"/>
<dbReference type="InterPro" id="IPR006899">
    <property type="entry name" value="HNF-1_N"/>
</dbReference>
<dbReference type="SMART" id="SM00389">
    <property type="entry name" value="HOX"/>
    <property type="match status" value="1"/>
</dbReference>
<dbReference type="Gene3D" id="1.10.260.40">
    <property type="entry name" value="lambda repressor-like DNA-binding domains"/>
    <property type="match status" value="1"/>
</dbReference>
<dbReference type="SUPFAM" id="SSF47413">
    <property type="entry name" value="lambda repressor-like DNA-binding domains"/>
    <property type="match status" value="1"/>
</dbReference>
<dbReference type="Pfam" id="PF00046">
    <property type="entry name" value="Homeodomain"/>
    <property type="match status" value="1"/>
</dbReference>
<dbReference type="PROSITE" id="PS50071">
    <property type="entry name" value="HOMEOBOX_2"/>
    <property type="match status" value="1"/>
</dbReference>
<keyword evidence="5" id="KW-0804">Transcription</keyword>
<dbReference type="InterPro" id="IPR040363">
    <property type="entry name" value="HMBOX1"/>
</dbReference>
<feature type="non-terminal residue" evidence="12">
    <location>
        <position position="539"/>
    </location>
</feature>
<keyword evidence="2" id="KW-0805">Transcription regulation</keyword>
<dbReference type="PROSITE" id="PS51936">
    <property type="entry name" value="POU_4"/>
    <property type="match status" value="1"/>
</dbReference>
<evidence type="ECO:0000259" key="10">
    <source>
        <dbReference type="PROSITE" id="PS51936"/>
    </source>
</evidence>
<evidence type="ECO:0000256" key="7">
    <source>
        <dbReference type="PROSITE-ProRule" id="PRU00108"/>
    </source>
</evidence>
<dbReference type="GO" id="GO:0045893">
    <property type="term" value="P:positive regulation of DNA-templated transcription"/>
    <property type="evidence" value="ECO:0007669"/>
    <property type="project" value="InterPro"/>
</dbReference>
<dbReference type="CDD" id="cd00086">
    <property type="entry name" value="homeodomain"/>
    <property type="match status" value="1"/>
</dbReference>
<dbReference type="Gene3D" id="1.10.10.60">
    <property type="entry name" value="Homeodomain-like"/>
    <property type="match status" value="1"/>
</dbReference>
<feature type="DNA-binding region" description="Homeobox" evidence="7">
    <location>
        <begin position="276"/>
        <end position="351"/>
    </location>
</feature>
<proteinExistence type="predicted"/>
<evidence type="ECO:0000313" key="12">
    <source>
        <dbReference type="EMBL" id="KFD67838.1"/>
    </source>
</evidence>
<dbReference type="InterPro" id="IPR009057">
    <property type="entry name" value="Homeodomain-like_sf"/>
</dbReference>